<dbReference type="Proteomes" id="UP000186609">
    <property type="component" value="Chromosome"/>
</dbReference>
<reference evidence="1 2" key="1">
    <citation type="submission" date="2017-01" db="EMBL/GenBank/DDBJ databases">
        <authorList>
            <person name="Mah S.A."/>
            <person name="Swanson W.J."/>
            <person name="Moy G.W."/>
            <person name="Vacquier V.D."/>
        </authorList>
    </citation>
    <scope>NUCLEOTIDE SEQUENCE [LARGE SCALE GENOMIC DNA]</scope>
    <source>
        <strain evidence="1 2">DCY110</strain>
    </source>
</reference>
<dbReference type="KEGG" id="rhy:RD110_14035"/>
<protein>
    <submittedName>
        <fullName evidence="1">Uncharacterized protein</fullName>
    </submittedName>
</protein>
<keyword evidence="2" id="KW-1185">Reference proteome</keyword>
<organism evidence="1 2">
    <name type="scientific">Rhodoferax koreensis</name>
    <dbReference type="NCBI Taxonomy" id="1842727"/>
    <lineage>
        <taxon>Bacteria</taxon>
        <taxon>Pseudomonadati</taxon>
        <taxon>Pseudomonadota</taxon>
        <taxon>Betaproteobacteria</taxon>
        <taxon>Burkholderiales</taxon>
        <taxon>Comamonadaceae</taxon>
        <taxon>Rhodoferax</taxon>
    </lineage>
</organism>
<dbReference type="AlphaFoldDB" id="A0A1P8JWP4"/>
<dbReference type="STRING" id="1842727.RD110_14035"/>
<dbReference type="Gene3D" id="3.40.190.10">
    <property type="entry name" value="Periplasmic binding protein-like II"/>
    <property type="match status" value="2"/>
</dbReference>
<dbReference type="SUPFAM" id="SSF53850">
    <property type="entry name" value="Periplasmic binding protein-like II"/>
    <property type="match status" value="1"/>
</dbReference>
<gene>
    <name evidence="1" type="ORF">RD110_14035</name>
</gene>
<name>A0A1P8JWP4_9BURK</name>
<evidence type="ECO:0000313" key="2">
    <source>
        <dbReference type="Proteomes" id="UP000186609"/>
    </source>
</evidence>
<proteinExistence type="predicted"/>
<sequence>MLAIVHLSNGAAQELLQIGRAIDSPLSDIAERVITEAGRRAGIAMQFQRMPLTRSIGLVSDGELDGDLMRIDGIDRNDPNLLRLSVSHVTAEVAAYGHSAGFEGRGRDDLRLMRFGIPKGVAVLRKYTEGLQVTETQTNATLFDMLSAGRFDVVLMTHVDAEVALRERPVPGVVRWPHAWASEPLYFVLHRRHAEVGARLERALREMQREGLPRKYYVEGLKHYDIKPFAPL</sequence>
<dbReference type="EMBL" id="CP019236">
    <property type="protein sequence ID" value="APW38179.1"/>
    <property type="molecule type" value="Genomic_DNA"/>
</dbReference>
<accession>A0A1P8JWP4</accession>
<evidence type="ECO:0000313" key="1">
    <source>
        <dbReference type="EMBL" id="APW38179.1"/>
    </source>
</evidence>